<feature type="transmembrane region" description="Helical" evidence="1">
    <location>
        <begin position="489"/>
        <end position="513"/>
    </location>
</feature>
<keyword evidence="1" id="KW-0472">Membrane</keyword>
<keyword evidence="2" id="KW-0732">Signal</keyword>
<feature type="transmembrane region" description="Helical" evidence="1">
    <location>
        <begin position="620"/>
        <end position="642"/>
    </location>
</feature>
<dbReference type="Proteomes" id="UP000639338">
    <property type="component" value="Unassembled WGS sequence"/>
</dbReference>
<dbReference type="Pfam" id="PF24394">
    <property type="entry name" value="TMEM62_C"/>
    <property type="match status" value="1"/>
</dbReference>
<feature type="signal peptide" evidence="2">
    <location>
        <begin position="1"/>
        <end position="25"/>
    </location>
</feature>
<evidence type="ECO:0000259" key="3">
    <source>
        <dbReference type="Pfam" id="PF00149"/>
    </source>
</evidence>
<evidence type="ECO:0000256" key="2">
    <source>
        <dbReference type="SAM" id="SignalP"/>
    </source>
</evidence>
<dbReference type="GO" id="GO:0016787">
    <property type="term" value="F:hydrolase activity"/>
    <property type="evidence" value="ECO:0007669"/>
    <property type="project" value="InterPro"/>
</dbReference>
<sequence>MRVTMSAIFFLIAILFLSIFVANVANLIATDADRDVPDDDPGNNLPRKQLKKYDIGDSKDHLMWFLQISDIHISIFTDPSRITQMKEFCDITVDAFNPHVVLASGDLTDAKTKDAMGSKQYLNEWKHYKRILDESGVTKKTVWLDVRGNHDNFNVMHIKSPDNYYLNYSVQGPKYSRSYAHHIQAGNEKYSFIAVDACLEPGPRRPFNFVGILTNNEIDKIKKLVDESKKLDTDYTVWFGHYPTSAILSKYKNGIREIIARHDKAMAYLCGHYHTLGGLSPEMYTLQRGGYLELELADWKDNRMFRLGVIDHGQFSFIDVKYGTWPVVLITNPKHALYAMPSRENIQSIIDSTHIRVLAYSTISIKKVSIKINENSWVDCNHIDGPLYVAKWNTSLYRKGIHHIYAKVIDDYDRIKETVQPFSLDGTRLSFRIFPRFILMSDASSIFAVSFGVMLMINVLPLCFLRIYHKFCLTKRIKRPHLPIKCLQILLRKFWILSTIDWIFYPMVIYPLYLVIGPWAAGEVIENQFGWVFAWGIYIGDSYLPGSFTYAYGFVQLFTFHMPLNFILAYIVDRRFQWMEKPPQKQPTMFLLLWRNLAFFLLISMQTSMAYFFWLAYGTVATVFCPLRTWSIIMALILWYHANRLQNNHLRSAAFVWRLTKQYSIND</sequence>
<feature type="domain" description="Calcineurin-like phosphoesterase" evidence="3">
    <location>
        <begin position="63"/>
        <end position="275"/>
    </location>
</feature>
<keyword evidence="1" id="KW-0812">Transmembrane</keyword>
<evidence type="ECO:0000256" key="1">
    <source>
        <dbReference type="SAM" id="Phobius"/>
    </source>
</evidence>
<dbReference type="InterPro" id="IPR004843">
    <property type="entry name" value="Calcineurin-like_PHP"/>
</dbReference>
<reference evidence="6 7" key="1">
    <citation type="submission" date="2020-08" db="EMBL/GenBank/DDBJ databases">
        <title>Aphidius gifuensis genome sequencing and assembly.</title>
        <authorList>
            <person name="Du Z."/>
        </authorList>
    </citation>
    <scope>NUCLEOTIDE SEQUENCE [LARGE SCALE GENOMIC DNA]</scope>
    <source>
        <strain evidence="6">YNYX2018</strain>
        <tissue evidence="6">Adults</tissue>
    </source>
</reference>
<proteinExistence type="predicted"/>
<feature type="transmembrane region" description="Helical" evidence="1">
    <location>
        <begin position="593"/>
        <end position="614"/>
    </location>
</feature>
<evidence type="ECO:0000259" key="5">
    <source>
        <dbReference type="Pfam" id="PF24394"/>
    </source>
</evidence>
<feature type="domain" description="TMEM62 C-terminal" evidence="5">
    <location>
        <begin position="451"/>
        <end position="579"/>
    </location>
</feature>
<dbReference type="CDD" id="cd07401">
    <property type="entry name" value="MPP_TMEM62_N"/>
    <property type="match status" value="1"/>
</dbReference>
<evidence type="ECO:0008006" key="8">
    <source>
        <dbReference type="Google" id="ProtNLM"/>
    </source>
</evidence>
<dbReference type="Pfam" id="PF00149">
    <property type="entry name" value="Metallophos"/>
    <property type="match status" value="1"/>
</dbReference>
<evidence type="ECO:0000259" key="4">
    <source>
        <dbReference type="Pfam" id="PF24384"/>
    </source>
</evidence>
<gene>
    <name evidence="6" type="ORF">HCN44_001991</name>
</gene>
<evidence type="ECO:0000313" key="6">
    <source>
        <dbReference type="EMBL" id="KAF7996359.1"/>
    </source>
</evidence>
<dbReference type="InterPro" id="IPR056229">
    <property type="entry name" value="Ig_TMM62"/>
</dbReference>
<name>A0A835CTU6_APHGI</name>
<dbReference type="Pfam" id="PF24384">
    <property type="entry name" value="Ig_TMM62"/>
    <property type="match status" value="1"/>
</dbReference>
<keyword evidence="7" id="KW-1185">Reference proteome</keyword>
<dbReference type="InterPro" id="IPR041871">
    <property type="entry name" value="MPP_TMEM62"/>
</dbReference>
<feature type="transmembrane region" description="Helical" evidence="1">
    <location>
        <begin position="446"/>
        <end position="468"/>
    </location>
</feature>
<accession>A0A835CTU6</accession>
<comment type="caution">
    <text evidence="6">The sequence shown here is derived from an EMBL/GenBank/DDBJ whole genome shotgun (WGS) entry which is preliminary data.</text>
</comment>
<dbReference type="InterPro" id="IPR029052">
    <property type="entry name" value="Metallo-depent_PP-like"/>
</dbReference>
<evidence type="ECO:0000313" key="7">
    <source>
        <dbReference type="Proteomes" id="UP000639338"/>
    </source>
</evidence>
<dbReference type="Gene3D" id="3.60.21.10">
    <property type="match status" value="1"/>
</dbReference>
<feature type="domain" description="TMEM62 Ig-like" evidence="4">
    <location>
        <begin position="324"/>
        <end position="427"/>
    </location>
</feature>
<organism evidence="6 7">
    <name type="scientific">Aphidius gifuensis</name>
    <name type="common">Parasitoid wasp</name>
    <dbReference type="NCBI Taxonomy" id="684658"/>
    <lineage>
        <taxon>Eukaryota</taxon>
        <taxon>Metazoa</taxon>
        <taxon>Ecdysozoa</taxon>
        <taxon>Arthropoda</taxon>
        <taxon>Hexapoda</taxon>
        <taxon>Insecta</taxon>
        <taxon>Pterygota</taxon>
        <taxon>Neoptera</taxon>
        <taxon>Endopterygota</taxon>
        <taxon>Hymenoptera</taxon>
        <taxon>Apocrita</taxon>
        <taxon>Ichneumonoidea</taxon>
        <taxon>Braconidae</taxon>
        <taxon>Aphidiinae</taxon>
        <taxon>Aphidius</taxon>
    </lineage>
</organism>
<dbReference type="EMBL" id="JACMRX010000001">
    <property type="protein sequence ID" value="KAF7996359.1"/>
    <property type="molecule type" value="Genomic_DNA"/>
</dbReference>
<dbReference type="SUPFAM" id="SSF56300">
    <property type="entry name" value="Metallo-dependent phosphatases"/>
    <property type="match status" value="1"/>
</dbReference>
<dbReference type="PANTHER" id="PTHR14795:SF0">
    <property type="entry name" value="TRANSMEMBRANE PROTEIN 62"/>
    <property type="match status" value="1"/>
</dbReference>
<dbReference type="AlphaFoldDB" id="A0A835CTU6"/>
<feature type="transmembrane region" description="Helical" evidence="1">
    <location>
        <begin position="550"/>
        <end position="572"/>
    </location>
</feature>
<feature type="chain" id="PRO_5032758001" description="Transmembrane protein 62" evidence="2">
    <location>
        <begin position="26"/>
        <end position="667"/>
    </location>
</feature>
<dbReference type="PANTHER" id="PTHR14795">
    <property type="entry name" value="HELICASE RELATED"/>
    <property type="match status" value="1"/>
</dbReference>
<protein>
    <recommendedName>
        <fullName evidence="8">Transmembrane protein 62</fullName>
    </recommendedName>
</protein>
<dbReference type="InterPro" id="IPR056230">
    <property type="entry name" value="TMEM62_C"/>
</dbReference>
<dbReference type="OrthoDB" id="27234at2759"/>
<keyword evidence="1" id="KW-1133">Transmembrane helix</keyword>